<evidence type="ECO:0000256" key="6">
    <source>
        <dbReference type="ARBA" id="ARBA00023186"/>
    </source>
</evidence>
<evidence type="ECO:0000256" key="8">
    <source>
        <dbReference type="PROSITE-ProRule" id="PRU00023"/>
    </source>
</evidence>
<feature type="compositionally biased region" description="Acidic residues" evidence="9">
    <location>
        <begin position="73"/>
        <end position="88"/>
    </location>
</feature>
<accession>A0A9J7D378</accession>
<feature type="compositionally biased region" description="Low complexity" evidence="9">
    <location>
        <begin position="425"/>
        <end position="444"/>
    </location>
</feature>
<evidence type="ECO:0000256" key="3">
    <source>
        <dbReference type="ARBA" id="ARBA00022824"/>
    </source>
</evidence>
<evidence type="ECO:0000313" key="11">
    <source>
        <dbReference type="Proteomes" id="UP001652621"/>
    </source>
</evidence>
<sequence>MSKAKETKKNKNNTTNSSSTTNTNNTTMKQSVNGQETMETTSTAAVVTKNSNQPDRKIMEKCENVIQFAKDLDTEEDNDDEDDDDDGSDQFHSAPTTPTRSNSSLKSFCTQQQSQPTSGRREEKESGAKTTTTTSGEALPLHKCIFLNDIAELKKLLQSKRENLSLKDKHGNTPLHLAVMLGRKECIKLLLDYDATVKIKNNEGWTVLAEAISYGDRDTIGLLLKKLRQQSRAHLESRRSSMIKGLKQIQDFYMELKWDFTSWVPLVSRMLPSDVCRIHKCGTSLRLDTTLVDFNDMRWERGDISFIFRGDHPMNHSITVLDNEYQCYQHIHYEDSDIDDEVDILMSSDILAAHMSTKSIQFARAQTGWIFREDRKEMVGGQYQSELYSVQGLVLKQRKRREHLTQDDIQKNKTMLATMSQGRRSSLTNSNSNSTDASSTNGSNHTIEVVRRSSLPPPPKPSISWEQYINAETGKCPQLGRPPVHKQSNKSLKATVAMSKDFPLSVEMLLNILEVIAPFKHINKLREFVNLKLPPGFPVKVEIPVLHTVTAKITFQKFEFRDNISPSLFEIPKNYVEDSRRFPDL</sequence>
<dbReference type="VEuPathDB" id="VectorBase:MDOMA2_015963"/>
<dbReference type="GO" id="GO:0005789">
    <property type="term" value="C:endoplasmic reticulum membrane"/>
    <property type="evidence" value="ECO:0007669"/>
    <property type="project" value="UniProtKB-SubCell"/>
</dbReference>
<dbReference type="RefSeq" id="XP_011290473.2">
    <property type="nucleotide sequence ID" value="XM_011292171.3"/>
</dbReference>
<dbReference type="InterPro" id="IPR021832">
    <property type="entry name" value="ANKRD13"/>
</dbReference>
<feature type="compositionally biased region" description="Polar residues" evidence="9">
    <location>
        <begin position="28"/>
        <end position="53"/>
    </location>
</feature>
<organism evidence="11 12">
    <name type="scientific">Musca domestica</name>
    <name type="common">House fly</name>
    <dbReference type="NCBI Taxonomy" id="7370"/>
    <lineage>
        <taxon>Eukaryota</taxon>
        <taxon>Metazoa</taxon>
        <taxon>Ecdysozoa</taxon>
        <taxon>Arthropoda</taxon>
        <taxon>Hexapoda</taxon>
        <taxon>Insecta</taxon>
        <taxon>Pterygota</taxon>
        <taxon>Neoptera</taxon>
        <taxon>Endopterygota</taxon>
        <taxon>Diptera</taxon>
        <taxon>Brachycera</taxon>
        <taxon>Muscomorpha</taxon>
        <taxon>Muscoidea</taxon>
        <taxon>Muscidae</taxon>
        <taxon>Musca</taxon>
    </lineage>
</organism>
<dbReference type="Gene3D" id="1.25.40.20">
    <property type="entry name" value="Ankyrin repeat-containing domain"/>
    <property type="match status" value="1"/>
</dbReference>
<dbReference type="GO" id="GO:0006621">
    <property type="term" value="P:protein retention in ER lumen"/>
    <property type="evidence" value="ECO:0007669"/>
    <property type="project" value="TreeGrafter"/>
</dbReference>
<dbReference type="InterPro" id="IPR036770">
    <property type="entry name" value="Ankyrin_rpt-contain_sf"/>
</dbReference>
<evidence type="ECO:0000256" key="2">
    <source>
        <dbReference type="ARBA" id="ARBA00022737"/>
    </source>
</evidence>
<dbReference type="OrthoDB" id="1585644at2759"/>
<feature type="region of interest" description="Disordered" evidence="9">
    <location>
        <begin position="1"/>
        <end position="135"/>
    </location>
</feature>
<keyword evidence="3" id="KW-0256">Endoplasmic reticulum</keyword>
<name>A0A9J7D378_MUSDO</name>
<evidence type="ECO:0000256" key="7">
    <source>
        <dbReference type="ARBA" id="ARBA00037107"/>
    </source>
</evidence>
<dbReference type="InterPro" id="IPR002110">
    <property type="entry name" value="Ankyrin_rpt"/>
</dbReference>
<dbReference type="AlphaFoldDB" id="A0A9J7D378"/>
<comment type="function">
    <text evidence="7">Acts as a molecular chaperone for G protein-coupled receptors, regulating their biogenesis and exit from the ER.</text>
</comment>
<feature type="compositionally biased region" description="Low complexity" evidence="9">
    <location>
        <begin position="12"/>
        <end position="27"/>
    </location>
</feature>
<keyword evidence="5" id="KW-0472">Membrane</keyword>
<dbReference type="GO" id="GO:0005102">
    <property type="term" value="F:signaling receptor binding"/>
    <property type="evidence" value="ECO:0007669"/>
    <property type="project" value="TreeGrafter"/>
</dbReference>
<dbReference type="Pfam" id="PF12796">
    <property type="entry name" value="Ank_2"/>
    <property type="match status" value="1"/>
</dbReference>
<dbReference type="SMART" id="SM00248">
    <property type="entry name" value="ANK"/>
    <property type="match status" value="3"/>
</dbReference>
<keyword evidence="11" id="KW-1185">Reference proteome</keyword>
<evidence type="ECO:0000256" key="5">
    <source>
        <dbReference type="ARBA" id="ARBA00023136"/>
    </source>
</evidence>
<evidence type="ECO:0000256" key="4">
    <source>
        <dbReference type="ARBA" id="ARBA00023043"/>
    </source>
</evidence>
<evidence type="ECO:0000259" key="10">
    <source>
        <dbReference type="Pfam" id="PF11904"/>
    </source>
</evidence>
<gene>
    <name evidence="12" type="primary">LOC101900417</name>
</gene>
<dbReference type="SUPFAM" id="SSF48403">
    <property type="entry name" value="Ankyrin repeat"/>
    <property type="match status" value="1"/>
</dbReference>
<evidence type="ECO:0000313" key="12">
    <source>
        <dbReference type="RefSeq" id="XP_011290473.2"/>
    </source>
</evidence>
<feature type="compositionally biased region" description="Polar residues" evidence="9">
    <location>
        <begin position="90"/>
        <end position="118"/>
    </location>
</feature>
<keyword evidence="2" id="KW-0677">Repeat</keyword>
<protein>
    <submittedName>
        <fullName evidence="12">Ankyrin repeat domain-containing protein 13C</fullName>
    </submittedName>
</protein>
<dbReference type="Proteomes" id="UP001652621">
    <property type="component" value="Unplaced"/>
</dbReference>
<comment type="subcellular location">
    <subcellularLocation>
        <location evidence="1">Endoplasmic reticulum membrane</location>
    </subcellularLocation>
</comment>
<reference evidence="12" key="1">
    <citation type="submission" date="2025-08" db="UniProtKB">
        <authorList>
            <consortium name="RefSeq"/>
        </authorList>
    </citation>
    <scope>IDENTIFICATION</scope>
    <source>
        <strain evidence="12">Aabys</strain>
        <tissue evidence="12">Whole body</tissue>
    </source>
</reference>
<feature type="region of interest" description="Disordered" evidence="9">
    <location>
        <begin position="400"/>
        <end position="444"/>
    </location>
</feature>
<feature type="domain" description="Ankyrin repeat" evidence="10">
    <location>
        <begin position="286"/>
        <end position="564"/>
    </location>
</feature>
<dbReference type="InterPro" id="IPR055285">
    <property type="entry name" value="ANKRD13_C"/>
</dbReference>
<dbReference type="Pfam" id="PF11904">
    <property type="entry name" value="ANKRD13_C"/>
    <property type="match status" value="1"/>
</dbReference>
<feature type="repeat" description="ANK" evidence="8">
    <location>
        <begin position="170"/>
        <end position="202"/>
    </location>
</feature>
<dbReference type="KEGG" id="mde:101900417"/>
<dbReference type="PANTHER" id="PTHR12447:SF25">
    <property type="entry name" value="ANKYRIN REPEAT DOMAIN-CONTAINING PROTEIN 13C"/>
    <property type="match status" value="1"/>
</dbReference>
<evidence type="ECO:0000256" key="9">
    <source>
        <dbReference type="SAM" id="MobiDB-lite"/>
    </source>
</evidence>
<keyword evidence="4 8" id="KW-0040">ANK repeat</keyword>
<proteinExistence type="predicted"/>
<feature type="compositionally biased region" description="Polar residues" evidence="9">
    <location>
        <begin position="412"/>
        <end position="424"/>
    </location>
</feature>
<evidence type="ECO:0000256" key="1">
    <source>
        <dbReference type="ARBA" id="ARBA00004586"/>
    </source>
</evidence>
<dbReference type="PANTHER" id="PTHR12447">
    <property type="entry name" value="ANKYRIN REPEAT DOMAIN-CONTAINING PROTEIN 13"/>
    <property type="match status" value="1"/>
</dbReference>
<dbReference type="PROSITE" id="PS50297">
    <property type="entry name" value="ANK_REP_REGION"/>
    <property type="match status" value="1"/>
</dbReference>
<dbReference type="PROSITE" id="PS50088">
    <property type="entry name" value="ANK_REPEAT"/>
    <property type="match status" value="1"/>
</dbReference>
<keyword evidence="6" id="KW-0143">Chaperone</keyword>
<feature type="compositionally biased region" description="Basic and acidic residues" evidence="9">
    <location>
        <begin position="54"/>
        <end position="63"/>
    </location>
</feature>
<dbReference type="GeneID" id="101900417"/>